<dbReference type="AlphaFoldDB" id="K1RGN3"/>
<organism evidence="1">
    <name type="scientific">Magallana gigas</name>
    <name type="common">Pacific oyster</name>
    <name type="synonym">Crassostrea gigas</name>
    <dbReference type="NCBI Taxonomy" id="29159"/>
    <lineage>
        <taxon>Eukaryota</taxon>
        <taxon>Metazoa</taxon>
        <taxon>Spiralia</taxon>
        <taxon>Lophotrochozoa</taxon>
        <taxon>Mollusca</taxon>
        <taxon>Bivalvia</taxon>
        <taxon>Autobranchia</taxon>
        <taxon>Pteriomorphia</taxon>
        <taxon>Ostreida</taxon>
        <taxon>Ostreoidea</taxon>
        <taxon>Ostreidae</taxon>
        <taxon>Magallana</taxon>
    </lineage>
</organism>
<reference evidence="1" key="1">
    <citation type="journal article" date="2012" name="Nature">
        <title>The oyster genome reveals stress adaptation and complexity of shell formation.</title>
        <authorList>
            <person name="Zhang G."/>
            <person name="Fang X."/>
            <person name="Guo X."/>
            <person name="Li L."/>
            <person name="Luo R."/>
            <person name="Xu F."/>
            <person name="Yang P."/>
            <person name="Zhang L."/>
            <person name="Wang X."/>
            <person name="Qi H."/>
            <person name="Xiong Z."/>
            <person name="Que H."/>
            <person name="Xie Y."/>
            <person name="Holland P.W."/>
            <person name="Paps J."/>
            <person name="Zhu Y."/>
            <person name="Wu F."/>
            <person name="Chen Y."/>
            <person name="Wang J."/>
            <person name="Peng C."/>
            <person name="Meng J."/>
            <person name="Yang L."/>
            <person name="Liu J."/>
            <person name="Wen B."/>
            <person name="Zhang N."/>
            <person name="Huang Z."/>
            <person name="Zhu Q."/>
            <person name="Feng Y."/>
            <person name="Mount A."/>
            <person name="Hedgecock D."/>
            <person name="Xu Z."/>
            <person name="Liu Y."/>
            <person name="Domazet-Loso T."/>
            <person name="Du Y."/>
            <person name="Sun X."/>
            <person name="Zhang S."/>
            <person name="Liu B."/>
            <person name="Cheng P."/>
            <person name="Jiang X."/>
            <person name="Li J."/>
            <person name="Fan D."/>
            <person name="Wang W."/>
            <person name="Fu W."/>
            <person name="Wang T."/>
            <person name="Wang B."/>
            <person name="Zhang J."/>
            <person name="Peng Z."/>
            <person name="Li Y."/>
            <person name="Li N."/>
            <person name="Wang J."/>
            <person name="Chen M."/>
            <person name="He Y."/>
            <person name="Tan F."/>
            <person name="Song X."/>
            <person name="Zheng Q."/>
            <person name="Huang R."/>
            <person name="Yang H."/>
            <person name="Du X."/>
            <person name="Chen L."/>
            <person name="Yang M."/>
            <person name="Gaffney P.M."/>
            <person name="Wang S."/>
            <person name="Luo L."/>
            <person name="She Z."/>
            <person name="Ming Y."/>
            <person name="Huang W."/>
            <person name="Zhang S."/>
            <person name="Huang B."/>
            <person name="Zhang Y."/>
            <person name="Qu T."/>
            <person name="Ni P."/>
            <person name="Miao G."/>
            <person name="Wang J."/>
            <person name="Wang Q."/>
            <person name="Steinberg C.E."/>
            <person name="Wang H."/>
            <person name="Li N."/>
            <person name="Qian L."/>
            <person name="Zhang G."/>
            <person name="Li Y."/>
            <person name="Yang H."/>
            <person name="Liu X."/>
            <person name="Wang J."/>
            <person name="Yin Y."/>
            <person name="Wang J."/>
        </authorList>
    </citation>
    <scope>NUCLEOTIDE SEQUENCE [LARGE SCALE GENOMIC DNA]</scope>
    <source>
        <strain evidence="1">05x7-T-G4-1.051#20</strain>
    </source>
</reference>
<gene>
    <name evidence="1" type="ORF">CGI_10028937</name>
</gene>
<evidence type="ECO:0000313" key="1">
    <source>
        <dbReference type="EMBL" id="EKC42954.1"/>
    </source>
</evidence>
<dbReference type="HOGENOM" id="CLU_2640511_0_0_1"/>
<protein>
    <submittedName>
        <fullName evidence="1">Uncharacterized protein</fullName>
    </submittedName>
</protein>
<dbReference type="InParanoid" id="K1RGN3"/>
<sequence>MAPEGSKRVEIAGLGNKRRITAVFAGTLSGKFLPPQVIYAGKTEKCHLSYNFPTDWHITHFENHWANANTQMEYIKK</sequence>
<proteinExistence type="predicted"/>
<name>K1RGN3_MAGGI</name>
<accession>K1RGN3</accession>
<dbReference type="EMBL" id="JH817099">
    <property type="protein sequence ID" value="EKC42954.1"/>
    <property type="molecule type" value="Genomic_DNA"/>
</dbReference>